<proteinExistence type="predicted"/>
<dbReference type="GO" id="GO:0140999">
    <property type="term" value="F:histone H3K4 trimethyltransferase activity"/>
    <property type="evidence" value="ECO:0007669"/>
    <property type="project" value="UniProtKB-EC"/>
</dbReference>
<dbReference type="Proteomes" id="UP000251960">
    <property type="component" value="Chromosome 10"/>
</dbReference>
<keyword evidence="3 11" id="KW-0489">Methyltransferase</keyword>
<dbReference type="Gene3D" id="3.30.1490.40">
    <property type="match status" value="1"/>
</dbReference>
<evidence type="ECO:0000256" key="3">
    <source>
        <dbReference type="ARBA" id="ARBA00022603"/>
    </source>
</evidence>
<evidence type="ECO:0000256" key="4">
    <source>
        <dbReference type="ARBA" id="ARBA00022679"/>
    </source>
</evidence>
<protein>
    <recommendedName>
        <fullName evidence="2">[histone H3]-lysine(4) N-trimethyltransferase</fullName>
        <ecNumber evidence="2">2.1.1.354</ecNumber>
    </recommendedName>
</protein>
<dbReference type="GO" id="GO:0005634">
    <property type="term" value="C:nucleus"/>
    <property type="evidence" value="ECO:0007669"/>
    <property type="project" value="UniProtKB-SubCell"/>
</dbReference>
<dbReference type="AlphaFoldDB" id="A0A3L6GDR9"/>
<dbReference type="InterPro" id="IPR035445">
    <property type="entry name" value="GYF-like_dom_sf"/>
</dbReference>
<comment type="caution">
    <text evidence="11">The sequence shown here is derived from an EMBL/GenBank/DDBJ whole genome shotgun (WGS) entry which is preliminary data.</text>
</comment>
<comment type="subcellular location">
    <subcellularLocation>
        <location evidence="1">Nucleus</location>
    </subcellularLocation>
</comment>
<keyword evidence="6" id="KW-0156">Chromatin regulator</keyword>
<evidence type="ECO:0000256" key="5">
    <source>
        <dbReference type="ARBA" id="ARBA00022691"/>
    </source>
</evidence>
<dbReference type="SMART" id="SM00317">
    <property type="entry name" value="SET"/>
    <property type="match status" value="1"/>
</dbReference>
<comment type="catalytic activity">
    <reaction evidence="8">
        <text>L-lysyl(4)-[histone H3] + 3 S-adenosyl-L-methionine = N(6),N(6),N(6)-trimethyl-L-lysyl(4)-[histone H3] + 3 S-adenosyl-L-homocysteine + 3 H(+)</text>
        <dbReference type="Rhea" id="RHEA:60260"/>
        <dbReference type="Rhea" id="RHEA-COMP:15537"/>
        <dbReference type="Rhea" id="RHEA-COMP:15547"/>
        <dbReference type="ChEBI" id="CHEBI:15378"/>
        <dbReference type="ChEBI" id="CHEBI:29969"/>
        <dbReference type="ChEBI" id="CHEBI:57856"/>
        <dbReference type="ChEBI" id="CHEBI:59789"/>
        <dbReference type="ChEBI" id="CHEBI:61961"/>
        <dbReference type="EC" id="2.1.1.354"/>
    </reaction>
</comment>
<sequence>MVSGFGCSYAVTGRKRVKLLAAESSDGEPLGCCVPICDDSLGDLIEWCSEWHHMPSDCGDQTQHTGVFAAMQEYTCSTGNNGVIYPQSGISHSSGQNGAQGTYLQHQHFEGCMYMSGNGQMCGPYLPEQLYEGLSSGFLPQSLAIYAVFGGKTVDPVQLIFLKQFLSQWNVGAVASTPNVSTETERVTSHAKMVFPDSLSSEESCWMFEDAEGCRQGPHSLAELSYWHHNSYIQDLSMIYHVDGKFGPFTLVSLMGMWSGEHTERSEATANESASLNGLVGDMVDDVSHQLHAGIMKSARRVLIDEIFSSILPDLIVSKKTEKQLAAKLKNQVTKSGSVSNKKDSTAKVKVNTLSTIPKKGNSYNTSQVDCLAEIQSTAVHGKFADIVSAVWQTVYHESMNNVWDEILSERVMDYCDVWLQRNCILNLPSTSISVISDDNIKAQGSHELSPKDLDATECDMDFPPGFGPCWKSPESSLSPSLLEVNGSAKLDGKSESSTTLFSGPLAVVQRMLANELYISSKQSLFHYFEEVIADDITNCLCFGLESNIDQEQIGTPIHAPESPISAETSMHETANSIEMTGGDVLNIVEIATSTRTSPLEMTVDEKLNTVEATRTSRTEPTSVETSTVAEMATDKMTTYHVEEHLSMSYARVFEKMNICKTAELDEKFDEVPPGMETGLVPLPLMDKNIYQPSKSSHPTKKHMVANRTPTVNDNVANNSMLTKHVKKKKGRNISSETSQKVKPVISCPESDGCARASINGWEWRNWARNATPSERARVRGYHVRTILSASNDNVWKNSQAKVSSARTNRVKLRNLLAAAEGSELLKITQMKARKKRLRFQRSKIHDWGLVALESIEAEDFVIEYVGQLIHRRVSDIRESQYEKSGIGSSYLFRLDDDFVVGDADHSSFNAVDATKRGGLARFINHSCEPNCYTKVITVDGQKKIFIYAKRRIYAGEEITYNYKFPLEEKKIPCHCGSRR</sequence>
<dbReference type="InterPro" id="IPR044570">
    <property type="entry name" value="Set1-like"/>
</dbReference>
<organism evidence="11">
    <name type="scientific">Zea mays</name>
    <name type="common">Maize</name>
    <dbReference type="NCBI Taxonomy" id="4577"/>
    <lineage>
        <taxon>Eukaryota</taxon>
        <taxon>Viridiplantae</taxon>
        <taxon>Streptophyta</taxon>
        <taxon>Embryophyta</taxon>
        <taxon>Tracheophyta</taxon>
        <taxon>Spermatophyta</taxon>
        <taxon>Magnoliopsida</taxon>
        <taxon>Liliopsida</taxon>
        <taxon>Poales</taxon>
        <taxon>Poaceae</taxon>
        <taxon>PACMAD clade</taxon>
        <taxon>Panicoideae</taxon>
        <taxon>Andropogonodae</taxon>
        <taxon>Andropogoneae</taxon>
        <taxon>Tripsacinae</taxon>
        <taxon>Zea</taxon>
    </lineage>
</organism>
<evidence type="ECO:0000313" key="11">
    <source>
        <dbReference type="EMBL" id="PWZ45235.1"/>
    </source>
</evidence>
<dbReference type="SUPFAM" id="SSF82199">
    <property type="entry name" value="SET domain"/>
    <property type="match status" value="1"/>
</dbReference>
<dbReference type="PROSITE" id="PS50829">
    <property type="entry name" value="GYF"/>
    <property type="match status" value="1"/>
</dbReference>
<dbReference type="ExpressionAtlas" id="A0A3L6GDR9">
    <property type="expression patterns" value="baseline and differential"/>
</dbReference>
<evidence type="ECO:0000259" key="10">
    <source>
        <dbReference type="PROSITE" id="PS50829"/>
    </source>
</evidence>
<dbReference type="PANTHER" id="PTHR45814">
    <property type="entry name" value="HISTONE-LYSINE N-METHYLTRANSFERASE SETD1"/>
    <property type="match status" value="1"/>
</dbReference>
<evidence type="ECO:0000256" key="8">
    <source>
        <dbReference type="ARBA" id="ARBA00047571"/>
    </source>
</evidence>
<dbReference type="PROSITE" id="PS50280">
    <property type="entry name" value="SET"/>
    <property type="match status" value="1"/>
</dbReference>
<dbReference type="SUPFAM" id="SSF55277">
    <property type="entry name" value="GYF domain"/>
    <property type="match status" value="1"/>
</dbReference>
<evidence type="ECO:0000256" key="7">
    <source>
        <dbReference type="ARBA" id="ARBA00023242"/>
    </source>
</evidence>
<dbReference type="Pfam" id="PF00856">
    <property type="entry name" value="SET"/>
    <property type="match status" value="1"/>
</dbReference>
<dbReference type="Gene3D" id="2.170.270.10">
    <property type="entry name" value="SET domain"/>
    <property type="match status" value="1"/>
</dbReference>
<reference evidence="11" key="1">
    <citation type="journal article" date="2018" name="Nat. Genet.">
        <title>Extensive intraspecific gene order and gene structural variations between Mo17 and other maize genomes.</title>
        <authorList>
            <person name="Sun S."/>
            <person name="Zhou Y."/>
            <person name="Chen J."/>
            <person name="Shi J."/>
            <person name="Zhao H."/>
            <person name="Zhao H."/>
            <person name="Song W."/>
            <person name="Zhang M."/>
            <person name="Cui Y."/>
            <person name="Dong X."/>
            <person name="Liu H."/>
            <person name="Ma X."/>
            <person name="Jiao Y."/>
            <person name="Wang B."/>
            <person name="Wei X."/>
            <person name="Stein J.C."/>
            <person name="Glaubitz J.C."/>
            <person name="Lu F."/>
            <person name="Yu G."/>
            <person name="Liang C."/>
            <person name="Fengler K."/>
            <person name="Li B."/>
            <person name="Rafalski A."/>
            <person name="Schnable P.S."/>
            <person name="Ware D.H."/>
            <person name="Buckler E.S."/>
            <person name="Lai J."/>
        </authorList>
    </citation>
    <scope>NUCLEOTIDE SEQUENCE [LARGE SCALE GENOMIC DNA]</scope>
    <source>
        <tissue evidence="11">Seedling</tissue>
    </source>
</reference>
<gene>
    <name evidence="11" type="primary">ATXR7</name>
    <name evidence="11" type="ORF">Zm00014a_001212</name>
</gene>
<dbReference type="GO" id="GO:0032259">
    <property type="term" value="P:methylation"/>
    <property type="evidence" value="ECO:0007669"/>
    <property type="project" value="UniProtKB-KW"/>
</dbReference>
<feature type="domain" description="GYF" evidence="10">
    <location>
        <begin position="203"/>
        <end position="256"/>
    </location>
</feature>
<dbReference type="EMBL" id="NCVQ01000002">
    <property type="protein sequence ID" value="PWZ45235.1"/>
    <property type="molecule type" value="Genomic_DNA"/>
</dbReference>
<dbReference type="InterPro" id="IPR003169">
    <property type="entry name" value="GYF"/>
</dbReference>
<keyword evidence="5" id="KW-0949">S-adenosyl-L-methionine</keyword>
<evidence type="ECO:0000256" key="1">
    <source>
        <dbReference type="ARBA" id="ARBA00004123"/>
    </source>
</evidence>
<keyword evidence="7" id="KW-0539">Nucleus</keyword>
<evidence type="ECO:0000256" key="2">
    <source>
        <dbReference type="ARBA" id="ARBA00012182"/>
    </source>
</evidence>
<evidence type="ECO:0000259" key="9">
    <source>
        <dbReference type="PROSITE" id="PS50280"/>
    </source>
</evidence>
<feature type="domain" description="SET" evidence="9">
    <location>
        <begin position="836"/>
        <end position="964"/>
    </location>
</feature>
<dbReference type="EC" id="2.1.1.354" evidence="2"/>
<dbReference type="InterPro" id="IPR046341">
    <property type="entry name" value="SET_dom_sf"/>
</dbReference>
<evidence type="ECO:0000256" key="6">
    <source>
        <dbReference type="ARBA" id="ARBA00022853"/>
    </source>
</evidence>
<dbReference type="InterPro" id="IPR001214">
    <property type="entry name" value="SET_dom"/>
</dbReference>
<name>A0A3L6GDR9_MAIZE</name>
<dbReference type="PANTHER" id="PTHR45814:SF2">
    <property type="entry name" value="HISTONE-LYSINE N-METHYLTRANSFERASE SETD1"/>
    <property type="match status" value="1"/>
</dbReference>
<keyword evidence="4 11" id="KW-0808">Transferase</keyword>
<accession>A0A3L6GDR9</accession>